<dbReference type="SUPFAM" id="SSF55383">
    <property type="entry name" value="Copper amine oxidase, domain N"/>
    <property type="match status" value="1"/>
</dbReference>
<dbReference type="InterPro" id="IPR012854">
    <property type="entry name" value="Cu_amine_oxidase-like_N"/>
</dbReference>
<dbReference type="Pfam" id="PF00768">
    <property type="entry name" value="Peptidase_S11"/>
    <property type="match status" value="1"/>
</dbReference>
<dbReference type="PANTHER" id="PTHR21581:SF33">
    <property type="entry name" value="D-ALANYL-D-ALANINE CARBOXYPEPTIDASE DACB"/>
    <property type="match status" value="1"/>
</dbReference>
<organism evidence="11 12">
    <name type="scientific">Cytobacillus mangrovibacter</name>
    <dbReference type="NCBI Taxonomy" id="3299024"/>
    <lineage>
        <taxon>Bacteria</taxon>
        <taxon>Bacillati</taxon>
        <taxon>Bacillota</taxon>
        <taxon>Bacilli</taxon>
        <taxon>Bacillales</taxon>
        <taxon>Bacillaceae</taxon>
        <taxon>Cytobacillus</taxon>
    </lineage>
</organism>
<dbReference type="InterPro" id="IPR001967">
    <property type="entry name" value="Peptidase_S11_N"/>
</dbReference>
<dbReference type="InterPro" id="IPR036582">
    <property type="entry name" value="Mao_N_sf"/>
</dbReference>
<evidence type="ECO:0000256" key="7">
    <source>
        <dbReference type="RuleBase" id="RU004016"/>
    </source>
</evidence>
<feature type="domain" description="Copper amine oxidase-like N-terminal" evidence="10">
    <location>
        <begin position="437"/>
        <end position="536"/>
    </location>
</feature>
<evidence type="ECO:0000313" key="11">
    <source>
        <dbReference type="EMBL" id="MFE8696464.1"/>
    </source>
</evidence>
<feature type="signal peptide" evidence="8">
    <location>
        <begin position="1"/>
        <end position="25"/>
    </location>
</feature>
<evidence type="ECO:0000313" key="12">
    <source>
        <dbReference type="Proteomes" id="UP001601058"/>
    </source>
</evidence>
<evidence type="ECO:0000256" key="1">
    <source>
        <dbReference type="ARBA" id="ARBA00007164"/>
    </source>
</evidence>
<keyword evidence="4" id="KW-0133">Cell shape</keyword>
<dbReference type="Gene3D" id="3.40.710.10">
    <property type="entry name" value="DD-peptidase/beta-lactamase superfamily"/>
    <property type="match status" value="1"/>
</dbReference>
<dbReference type="PANTHER" id="PTHR21581">
    <property type="entry name" value="D-ALANYL-D-ALANINE CARBOXYPEPTIDASE"/>
    <property type="match status" value="1"/>
</dbReference>
<comment type="similarity">
    <text evidence="1 7">Belongs to the peptidase S11 family.</text>
</comment>
<evidence type="ECO:0000259" key="10">
    <source>
        <dbReference type="Pfam" id="PF07833"/>
    </source>
</evidence>
<dbReference type="InterPro" id="IPR018044">
    <property type="entry name" value="Peptidase_S11"/>
</dbReference>
<evidence type="ECO:0000256" key="8">
    <source>
        <dbReference type="SAM" id="SignalP"/>
    </source>
</evidence>
<dbReference type="EMBL" id="JBIACJ010000004">
    <property type="protein sequence ID" value="MFE8696464.1"/>
    <property type="molecule type" value="Genomic_DNA"/>
</dbReference>
<feature type="domain" description="Peptidase S11 D-alanyl-D-alanine carboxypeptidase A N-terminal" evidence="9">
    <location>
        <begin position="129"/>
        <end position="347"/>
    </location>
</feature>
<evidence type="ECO:0000256" key="4">
    <source>
        <dbReference type="ARBA" id="ARBA00022960"/>
    </source>
</evidence>
<protein>
    <submittedName>
        <fullName evidence="11">Stalk domain-containing protein</fullName>
    </submittedName>
</protein>
<dbReference type="Gene3D" id="3.30.457.10">
    <property type="entry name" value="Copper amine oxidase-like, N-terminal domain"/>
    <property type="match status" value="1"/>
</dbReference>
<proteinExistence type="inferred from homology"/>
<evidence type="ECO:0000256" key="5">
    <source>
        <dbReference type="ARBA" id="ARBA00022984"/>
    </source>
</evidence>
<dbReference type="InterPro" id="IPR012338">
    <property type="entry name" value="Beta-lactam/transpept-like"/>
</dbReference>
<keyword evidence="6" id="KW-0961">Cell wall biogenesis/degradation</keyword>
<keyword evidence="3" id="KW-0378">Hydrolase</keyword>
<feature type="chain" id="PRO_5045812582" evidence="8">
    <location>
        <begin position="26"/>
        <end position="543"/>
    </location>
</feature>
<dbReference type="RefSeq" id="WP_389218498.1">
    <property type="nucleotide sequence ID" value="NZ_JBIACJ010000004.1"/>
</dbReference>
<name>A0ABW6JX46_9BACI</name>
<evidence type="ECO:0000256" key="2">
    <source>
        <dbReference type="ARBA" id="ARBA00022729"/>
    </source>
</evidence>
<evidence type="ECO:0000256" key="3">
    <source>
        <dbReference type="ARBA" id="ARBA00022801"/>
    </source>
</evidence>
<keyword evidence="5" id="KW-0573">Peptidoglycan synthesis</keyword>
<reference evidence="11 12" key="1">
    <citation type="submission" date="2024-08" db="EMBL/GenBank/DDBJ databases">
        <title>Two novel Cytobacillus novel species.</title>
        <authorList>
            <person name="Liu G."/>
        </authorList>
    </citation>
    <scope>NUCLEOTIDE SEQUENCE [LARGE SCALE GENOMIC DNA]</scope>
    <source>
        <strain evidence="11 12">FJAT-53684</strain>
    </source>
</reference>
<comment type="caution">
    <text evidence="11">The sequence shown here is derived from an EMBL/GenBank/DDBJ whole genome shotgun (WGS) entry which is preliminary data.</text>
</comment>
<keyword evidence="2 8" id="KW-0732">Signal</keyword>
<dbReference type="Proteomes" id="UP001601058">
    <property type="component" value="Unassembled WGS sequence"/>
</dbReference>
<evidence type="ECO:0000259" key="9">
    <source>
        <dbReference type="Pfam" id="PF00768"/>
    </source>
</evidence>
<gene>
    <name evidence="11" type="ORF">ACFYKT_08960</name>
</gene>
<sequence length="543" mass="59992">MYKKKLTLMPMLIVFILFLSGTANAMDGMKTIQAYEEPYFINYNGEESLANGKLISYKQSSYIPLADAAELLGLALESSTGDIYLSGNPTITLSKSVNSLPKETVNAVDLLRINPKIGTHAGIVIEDGKLSTPIFSKNSSQRLYPASTTKIMTILLALTYGDLNETVTIGKSAINIPYDSSKAGIKPGDQMTLEQLLYAMMLPSGNDAAMAVAEHIGGSVPQFVQIMNEQAKKLGAKNTSFTNPHGYHHPNLYTTAADLALIVNEAAKNEAFLRITHTPIYTAHYRNMYGQAITKTWKNTNALVQASSPYYLPSVLAGKTGYTGEAKHNLVSIVTSGNHDYIIVLLRGENKQRYIDTKNLVNATSKKRSQIKDERRKITILPFENKLFINNEEYPTGEDVFVKDGEIFISTDMIIKLSPDLRNAKVSDTQILKGSFNNEILPFGQDQPAIQNGRMLVPIKAFFEKAGLTLNWDQKTKTVEAYSSDTVIQMKINSKNATINSQKVTLDVPATILNGRTLVPLRFISEATDSTIDWGRGRTLFLY</sequence>
<dbReference type="PRINTS" id="PR00725">
    <property type="entry name" value="DADACBPTASE1"/>
</dbReference>
<dbReference type="Pfam" id="PF07833">
    <property type="entry name" value="Cu_amine_oxidN1"/>
    <property type="match status" value="1"/>
</dbReference>
<dbReference type="SUPFAM" id="SSF56601">
    <property type="entry name" value="beta-lactamase/transpeptidase-like"/>
    <property type="match status" value="1"/>
</dbReference>
<accession>A0ABW6JX46</accession>
<evidence type="ECO:0000256" key="6">
    <source>
        <dbReference type="ARBA" id="ARBA00023316"/>
    </source>
</evidence>
<keyword evidence="12" id="KW-1185">Reference proteome</keyword>